<feature type="transmembrane region" description="Helical" evidence="3">
    <location>
        <begin position="6"/>
        <end position="27"/>
    </location>
</feature>
<keyword evidence="3" id="KW-0645">Protease</keyword>
<comment type="subcellular location">
    <subcellularLocation>
        <location evidence="1">Cell membrane</location>
        <topology evidence="1">Single-pass type II membrane protein</topology>
    </subcellularLocation>
    <subcellularLocation>
        <location evidence="3">Membrane</location>
        <topology evidence="3">Single-pass type II membrane protein</topology>
    </subcellularLocation>
</comment>
<dbReference type="GO" id="GO:0009003">
    <property type="term" value="F:signal peptidase activity"/>
    <property type="evidence" value="ECO:0007669"/>
    <property type="project" value="UniProtKB-EC"/>
</dbReference>
<dbReference type="KEGG" id="siz:SI82_04460"/>
<keyword evidence="3" id="KW-1133">Transmembrane helix</keyword>
<dbReference type="EMBL" id="QLQD01000044">
    <property type="protein sequence ID" value="RLU57299.1"/>
    <property type="molecule type" value="Genomic_DNA"/>
</dbReference>
<evidence type="ECO:0000256" key="1">
    <source>
        <dbReference type="ARBA" id="ARBA00004401"/>
    </source>
</evidence>
<feature type="domain" description="Peptidase S26" evidence="4">
    <location>
        <begin position="10"/>
        <end position="173"/>
    </location>
</feature>
<dbReference type="Gene3D" id="2.10.109.10">
    <property type="entry name" value="Umud Fragment, subunit A"/>
    <property type="match status" value="1"/>
</dbReference>
<evidence type="ECO:0000313" key="5">
    <source>
        <dbReference type="EMBL" id="AHY15678.1"/>
    </source>
</evidence>
<dbReference type="SMR" id="A0A3L8GJY9"/>
<dbReference type="InterPro" id="IPR000223">
    <property type="entry name" value="Pept_S26A_signal_pept_1"/>
</dbReference>
<organism evidence="6 8">
    <name type="scientific">Streptococcus iniae</name>
    <name type="common">Streptococcus shiloi</name>
    <dbReference type="NCBI Taxonomy" id="1346"/>
    <lineage>
        <taxon>Bacteria</taxon>
        <taxon>Bacillati</taxon>
        <taxon>Bacillota</taxon>
        <taxon>Bacilli</taxon>
        <taxon>Lactobacillales</taxon>
        <taxon>Streptococcaceae</taxon>
        <taxon>Streptococcus</taxon>
    </lineage>
</organism>
<dbReference type="GeneID" id="35765021"/>
<dbReference type="KEGG" id="sio:DW64_04240"/>
<gene>
    <name evidence="6" type="primary">lepB</name>
    <name evidence="6" type="ORF">DIY07_04655</name>
    <name evidence="5" type="ORF">DQ08_04245</name>
</gene>
<evidence type="ECO:0000313" key="8">
    <source>
        <dbReference type="Proteomes" id="UP000269148"/>
    </source>
</evidence>
<comment type="similarity">
    <text evidence="2 3">Belongs to the peptidase S26 family.</text>
</comment>
<dbReference type="SUPFAM" id="SSF51306">
    <property type="entry name" value="LexA/Signal peptidase"/>
    <property type="match status" value="1"/>
</dbReference>
<accession>A0A3L8GJY9</accession>
<dbReference type="AlphaFoldDB" id="A0A3L8GJY9"/>
<evidence type="ECO:0000256" key="2">
    <source>
        <dbReference type="ARBA" id="ARBA00009370"/>
    </source>
</evidence>
<dbReference type="GO" id="GO:0004252">
    <property type="term" value="F:serine-type endopeptidase activity"/>
    <property type="evidence" value="ECO:0007669"/>
    <property type="project" value="InterPro"/>
</dbReference>
<dbReference type="PRINTS" id="PR00727">
    <property type="entry name" value="LEADERPTASE"/>
</dbReference>
<dbReference type="Pfam" id="PF10502">
    <property type="entry name" value="Peptidase_S26"/>
    <property type="match status" value="1"/>
</dbReference>
<keyword evidence="7" id="KW-1185">Reference proteome</keyword>
<evidence type="ECO:0000313" key="6">
    <source>
        <dbReference type="EMBL" id="RLU57299.1"/>
    </source>
</evidence>
<comment type="catalytic activity">
    <reaction evidence="3">
        <text>Cleavage of hydrophobic, N-terminal signal or leader sequences from secreted and periplasmic proteins.</text>
        <dbReference type="EC" id="3.4.21.89"/>
    </reaction>
</comment>
<evidence type="ECO:0000256" key="3">
    <source>
        <dbReference type="RuleBase" id="RU362042"/>
    </source>
</evidence>
<dbReference type="PANTHER" id="PTHR43390:SF1">
    <property type="entry name" value="CHLOROPLAST PROCESSING PEPTIDASE"/>
    <property type="match status" value="1"/>
</dbReference>
<keyword evidence="3" id="KW-0472">Membrane</keyword>
<dbReference type="RefSeq" id="WP_003099412.1">
    <property type="nucleotide sequence ID" value="NZ_CP010783.1"/>
</dbReference>
<reference evidence="6 8" key="2">
    <citation type="submission" date="2018-06" db="EMBL/GenBank/DDBJ databases">
        <title>Mutators as drivers of adaptation in pathogenic bacteria and a risk factor for host jumps and vaccine escape.</title>
        <authorList>
            <person name="Barnes A.C."/>
            <person name="Silayeva O."/>
        </authorList>
    </citation>
    <scope>NUCLEOTIDE SEQUENCE [LARGE SCALE GENOMIC DNA]</scope>
    <source>
        <strain evidence="6 8">QMA0445</strain>
    </source>
</reference>
<dbReference type="KEGG" id="siq:DQ08_04245"/>
<dbReference type="OrthoDB" id="9802919at2"/>
<dbReference type="Proteomes" id="UP000025245">
    <property type="component" value="Chromosome"/>
</dbReference>
<dbReference type="GO" id="GO:0006465">
    <property type="term" value="P:signal peptide processing"/>
    <property type="evidence" value="ECO:0007669"/>
    <property type="project" value="InterPro"/>
</dbReference>
<evidence type="ECO:0000259" key="4">
    <source>
        <dbReference type="Pfam" id="PF10502"/>
    </source>
</evidence>
<dbReference type="EC" id="3.4.21.89" evidence="3"/>
<proteinExistence type="inferred from homology"/>
<reference evidence="5 7" key="1">
    <citation type="journal article" date="2014" name="Genome Announc.">
        <title>Complete Genome Sequence of a Virulent Strain, Streptococcus iniae ISET0901, Isolated from Diseased Tilapia.</title>
        <authorList>
            <person name="Pridgeon J.W."/>
            <person name="Zhang D."/>
            <person name="Zhang L."/>
        </authorList>
    </citation>
    <scope>NUCLEOTIDE SEQUENCE [LARGE SCALE GENOMIC DNA]</scope>
    <source>
        <strain evidence="5 7">ISET0901</strain>
    </source>
</reference>
<dbReference type="InterPro" id="IPR019533">
    <property type="entry name" value="Peptidase_S26"/>
</dbReference>
<dbReference type="PANTHER" id="PTHR43390">
    <property type="entry name" value="SIGNAL PEPTIDASE I"/>
    <property type="match status" value="1"/>
</dbReference>
<protein>
    <recommendedName>
        <fullName evidence="3">Signal peptidase I</fullName>
        <ecNumber evidence="3">3.4.21.89</ecNumber>
    </recommendedName>
</protein>
<evidence type="ECO:0000313" key="7">
    <source>
        <dbReference type="Proteomes" id="UP000025245"/>
    </source>
</evidence>
<keyword evidence="3" id="KW-0812">Transmembrane</keyword>
<dbReference type="CDD" id="cd06530">
    <property type="entry name" value="S26_SPase_I"/>
    <property type="match status" value="1"/>
</dbReference>
<dbReference type="STRING" id="1346.BMF34_04340"/>
<dbReference type="GO" id="GO:0005886">
    <property type="term" value="C:plasma membrane"/>
    <property type="evidence" value="ECO:0007669"/>
    <property type="project" value="UniProtKB-SubCell"/>
</dbReference>
<sequence length="185" mass="21175">MVKRDFIRNIVFGLILIVVAILLRVFVFSTVKVDQAAANSYLKTGDIVTVKKNMEPNYKDFVVYTVKGKDYMSRVIASEEQTVTYMDDIFYLNNKVEDQTYIEKQKTDFLSTSPMGSLFTDDFNILTISGGKVNSIPKGKYLVLNDNRVNRMDSRTFGFIDQSQIKGIVTFRILPLKDFGFVEVE</sequence>
<keyword evidence="3 6" id="KW-0378">Hydrolase</keyword>
<dbReference type="NCBIfam" id="TIGR02227">
    <property type="entry name" value="sigpep_I_bact"/>
    <property type="match status" value="1"/>
</dbReference>
<dbReference type="EMBL" id="CP007586">
    <property type="protein sequence ID" value="AHY15678.1"/>
    <property type="molecule type" value="Genomic_DNA"/>
</dbReference>
<dbReference type="InterPro" id="IPR036286">
    <property type="entry name" value="LexA/Signal_pep-like_sf"/>
</dbReference>
<name>A0A3L8GJY9_STRIN</name>
<dbReference type="Proteomes" id="UP000269148">
    <property type="component" value="Unassembled WGS sequence"/>
</dbReference>